<accession>A0ABM1ZNN7</accession>
<protein>
    <recommendedName>
        <fullName evidence="10">C2H2-type domain-containing protein</fullName>
    </recommendedName>
</protein>
<dbReference type="PROSITE" id="PS00028">
    <property type="entry name" value="ZINC_FINGER_C2H2_1"/>
    <property type="match status" value="5"/>
</dbReference>
<dbReference type="SMART" id="SM00868">
    <property type="entry name" value="zf-AD"/>
    <property type="match status" value="1"/>
</dbReference>
<evidence type="ECO:0000313" key="11">
    <source>
        <dbReference type="EnsemblMetazoa" id="AALFPA23_020226.P29815"/>
    </source>
</evidence>
<feature type="domain" description="C2H2-type" evidence="10">
    <location>
        <begin position="210"/>
        <end position="238"/>
    </location>
</feature>
<reference evidence="12" key="1">
    <citation type="journal article" date="2015" name="Proc. Natl. Acad. Sci. U.S.A.">
        <title>Genome sequence of the Asian Tiger mosquito, Aedes albopictus, reveals insights into its biology, genetics, and evolution.</title>
        <authorList>
            <person name="Chen X.G."/>
            <person name="Jiang X."/>
            <person name="Gu J."/>
            <person name="Xu M."/>
            <person name="Wu Y."/>
            <person name="Deng Y."/>
            <person name="Zhang C."/>
            <person name="Bonizzoni M."/>
            <person name="Dermauw W."/>
            <person name="Vontas J."/>
            <person name="Armbruster P."/>
            <person name="Huang X."/>
            <person name="Yang Y."/>
            <person name="Zhang H."/>
            <person name="He W."/>
            <person name="Peng H."/>
            <person name="Liu Y."/>
            <person name="Wu K."/>
            <person name="Chen J."/>
            <person name="Lirakis M."/>
            <person name="Topalis P."/>
            <person name="Van Leeuwen T."/>
            <person name="Hall A.B."/>
            <person name="Jiang X."/>
            <person name="Thorpe C."/>
            <person name="Mueller R.L."/>
            <person name="Sun C."/>
            <person name="Waterhouse R.M."/>
            <person name="Yan G."/>
            <person name="Tu Z.J."/>
            <person name="Fang X."/>
            <person name="James A.A."/>
        </authorList>
    </citation>
    <scope>NUCLEOTIDE SEQUENCE [LARGE SCALE GENOMIC DNA]</scope>
    <source>
        <strain evidence="12">Foshan</strain>
    </source>
</reference>
<feature type="domain" description="C2H2-type" evidence="10">
    <location>
        <begin position="239"/>
        <end position="267"/>
    </location>
</feature>
<feature type="domain" description="C2H2-type" evidence="10">
    <location>
        <begin position="295"/>
        <end position="322"/>
    </location>
</feature>
<dbReference type="InterPro" id="IPR012934">
    <property type="entry name" value="Znf_AD"/>
</dbReference>
<dbReference type="GeneID" id="109403148"/>
<evidence type="ECO:0000256" key="1">
    <source>
        <dbReference type="ARBA" id="ARBA00004123"/>
    </source>
</evidence>
<dbReference type="PROSITE" id="PS50157">
    <property type="entry name" value="ZINC_FINGER_C2H2_2"/>
    <property type="match status" value="5"/>
</dbReference>
<evidence type="ECO:0000256" key="7">
    <source>
        <dbReference type="ARBA" id="ARBA00023163"/>
    </source>
</evidence>
<sequence length="374" mass="43372">MGSCRLCSGESPKNKRLDDRPFREKVLDIICMWIDVDDRHLSMNVCDSCFDIVEKFYLFKRKCRLFQTKDREVNPPEEKTSIPEAVLNGEFEVIAENLKVPNEDSSEDENNSEDEYFKSLPPLKKKKKYPYKKSTKPPVLNENGERVIVPRPWARKFKEAVDLPPQEYREYVQTKKPPKKQSVVCEICGRTVDCCRIDGHRNRHLGLEPYECQICGDKFNCKYNLKSHHRRNHVEGQECPCSVCGKVFGSRPAMVSHMKNVHGERKYACTLCPLKFHKKTTLAYHLRIHNQTRDFKCPECGKGFYCKSVWNIHMRTHSGEAPYRCSVCEAAYVHRNMYVAHMKKNHPGVPLMVLSGKRAMKEALLKKGVEGVKV</sequence>
<dbReference type="SMART" id="SM00355">
    <property type="entry name" value="ZnF_C2H2"/>
    <property type="match status" value="6"/>
</dbReference>
<keyword evidence="12" id="KW-1185">Reference proteome</keyword>
<dbReference type="SUPFAM" id="SSF57716">
    <property type="entry name" value="Glucocorticoid receptor-like (DNA-binding domain)"/>
    <property type="match status" value="1"/>
</dbReference>
<proteinExistence type="predicted"/>
<evidence type="ECO:0000256" key="2">
    <source>
        <dbReference type="ARBA" id="ARBA00022723"/>
    </source>
</evidence>
<evidence type="ECO:0000259" key="10">
    <source>
        <dbReference type="PROSITE" id="PS50157"/>
    </source>
</evidence>
<feature type="domain" description="C2H2-type" evidence="10">
    <location>
        <begin position="267"/>
        <end position="294"/>
    </location>
</feature>
<keyword evidence="8" id="KW-0539">Nucleus</keyword>
<feature type="domain" description="C2H2-type" evidence="10">
    <location>
        <begin position="323"/>
        <end position="348"/>
    </location>
</feature>
<evidence type="ECO:0000313" key="12">
    <source>
        <dbReference type="Proteomes" id="UP000069940"/>
    </source>
</evidence>
<keyword evidence="5" id="KW-0862">Zinc</keyword>
<keyword evidence="3" id="KW-0677">Repeat</keyword>
<evidence type="ECO:0000256" key="4">
    <source>
        <dbReference type="ARBA" id="ARBA00022771"/>
    </source>
</evidence>
<dbReference type="SUPFAM" id="SSF57667">
    <property type="entry name" value="beta-beta-alpha zinc fingers"/>
    <property type="match status" value="3"/>
</dbReference>
<dbReference type="InterPro" id="IPR036236">
    <property type="entry name" value="Znf_C2H2_sf"/>
</dbReference>
<dbReference type="Pfam" id="PF00096">
    <property type="entry name" value="zf-C2H2"/>
    <property type="match status" value="1"/>
</dbReference>
<dbReference type="Pfam" id="PF13894">
    <property type="entry name" value="zf-C2H2_4"/>
    <property type="match status" value="1"/>
</dbReference>
<keyword evidence="7" id="KW-0804">Transcription</keyword>
<dbReference type="PANTHER" id="PTHR47772">
    <property type="entry name" value="ZINC FINGER PROTEIN 200"/>
    <property type="match status" value="1"/>
</dbReference>
<dbReference type="EnsemblMetazoa" id="AALFPA23_020226.R29815">
    <property type="protein sequence ID" value="AALFPA23_020226.P29815"/>
    <property type="gene ID" value="AALFPA23_020226"/>
</dbReference>
<name>A0ABM1ZNN7_AEDAL</name>
<evidence type="ECO:0000256" key="9">
    <source>
        <dbReference type="PROSITE-ProRule" id="PRU00042"/>
    </source>
</evidence>
<evidence type="ECO:0000256" key="5">
    <source>
        <dbReference type="ARBA" id="ARBA00022833"/>
    </source>
</evidence>
<dbReference type="PANTHER" id="PTHR47772:SF13">
    <property type="entry name" value="GASTRULA ZINC FINGER PROTEIN XLCGF49.1-LIKE-RELATED"/>
    <property type="match status" value="1"/>
</dbReference>
<dbReference type="Gene3D" id="3.30.160.60">
    <property type="entry name" value="Classic Zinc Finger"/>
    <property type="match status" value="4"/>
</dbReference>
<evidence type="ECO:0000256" key="3">
    <source>
        <dbReference type="ARBA" id="ARBA00022737"/>
    </source>
</evidence>
<comment type="subcellular location">
    <subcellularLocation>
        <location evidence="1">Nucleus</location>
    </subcellularLocation>
</comment>
<evidence type="ECO:0000256" key="6">
    <source>
        <dbReference type="ARBA" id="ARBA00023015"/>
    </source>
</evidence>
<keyword evidence="2" id="KW-0479">Metal-binding</keyword>
<keyword evidence="4 9" id="KW-0863">Zinc-finger</keyword>
<reference evidence="11" key="2">
    <citation type="submission" date="2025-05" db="UniProtKB">
        <authorList>
            <consortium name="EnsemblMetazoa"/>
        </authorList>
    </citation>
    <scope>IDENTIFICATION</scope>
    <source>
        <strain evidence="11">Foshan</strain>
    </source>
</reference>
<dbReference type="Proteomes" id="UP000069940">
    <property type="component" value="Unassembled WGS sequence"/>
</dbReference>
<evidence type="ECO:0000256" key="8">
    <source>
        <dbReference type="ARBA" id="ARBA00023242"/>
    </source>
</evidence>
<keyword evidence="6" id="KW-0805">Transcription regulation</keyword>
<dbReference type="InterPro" id="IPR050636">
    <property type="entry name" value="C2H2-ZF_domain-containing"/>
</dbReference>
<organism evidence="11 12">
    <name type="scientific">Aedes albopictus</name>
    <name type="common">Asian tiger mosquito</name>
    <name type="synonym">Stegomyia albopicta</name>
    <dbReference type="NCBI Taxonomy" id="7160"/>
    <lineage>
        <taxon>Eukaryota</taxon>
        <taxon>Metazoa</taxon>
        <taxon>Ecdysozoa</taxon>
        <taxon>Arthropoda</taxon>
        <taxon>Hexapoda</taxon>
        <taxon>Insecta</taxon>
        <taxon>Pterygota</taxon>
        <taxon>Neoptera</taxon>
        <taxon>Endopterygota</taxon>
        <taxon>Diptera</taxon>
        <taxon>Nematocera</taxon>
        <taxon>Culicoidea</taxon>
        <taxon>Culicidae</taxon>
        <taxon>Culicinae</taxon>
        <taxon>Aedini</taxon>
        <taxon>Aedes</taxon>
        <taxon>Stegomyia</taxon>
    </lineage>
</organism>
<dbReference type="RefSeq" id="XP_029731537.2">
    <property type="nucleotide sequence ID" value="XM_029875677.2"/>
</dbReference>
<dbReference type="InterPro" id="IPR013087">
    <property type="entry name" value="Znf_C2H2_type"/>
</dbReference>